<organism evidence="1 3">
    <name type="scientific">Methanosphaera cuniculi</name>
    <dbReference type="NCBI Taxonomy" id="1077256"/>
    <lineage>
        <taxon>Archaea</taxon>
        <taxon>Methanobacteriati</taxon>
        <taxon>Methanobacteriota</taxon>
        <taxon>Methanomada group</taxon>
        <taxon>Methanobacteria</taxon>
        <taxon>Methanobacteriales</taxon>
        <taxon>Methanobacteriaceae</taxon>
        <taxon>Methanosphaera</taxon>
    </lineage>
</organism>
<proteinExistence type="predicted"/>
<dbReference type="Proteomes" id="UP000217528">
    <property type="component" value="Unassembled WGS sequence"/>
</dbReference>
<protein>
    <submittedName>
        <fullName evidence="1">Uncharacterized protein</fullName>
    </submittedName>
</protein>
<dbReference type="AlphaFoldDB" id="A0A2A2HF79"/>
<evidence type="ECO:0000313" key="3">
    <source>
        <dbReference type="Proteomes" id="UP000217528"/>
    </source>
</evidence>
<dbReference type="EMBL" id="LMVN01000002">
    <property type="protein sequence ID" value="PAV08089.1"/>
    <property type="molecule type" value="Genomic_DNA"/>
</dbReference>
<comment type="caution">
    <text evidence="1">The sequence shown here is derived from an EMBL/GenBank/DDBJ whole genome shotgun (WGS) entry which is preliminary data.</text>
</comment>
<reference evidence="1 3" key="2">
    <citation type="journal article" date="2017" name="BMC Genomics">
        <title>Genomic analysis of methanogenic archaea reveals a shift towards energy conservation.</title>
        <authorList>
            <person name="Gilmore S.P."/>
            <person name="Henske J.K."/>
            <person name="Sexton J.A."/>
            <person name="Solomon K.V."/>
            <person name="Seppala S."/>
            <person name="Yoo J.I."/>
            <person name="Huyett L.M."/>
            <person name="Pressman A."/>
            <person name="Cogan J.Z."/>
            <person name="Kivenson V."/>
            <person name="Peng X."/>
            <person name="Tan Y."/>
            <person name="Valentine D.L."/>
            <person name="O'Malley M.A."/>
        </authorList>
    </citation>
    <scope>NUCLEOTIDE SEQUENCE [LARGE SCALE GENOMIC DNA]</scope>
    <source>
        <strain evidence="1 3">1R-7</strain>
    </source>
</reference>
<sequence length="146" mass="16831">MSEFKILDTELTYTYSTSDDNTMSYVISPIDKKVYHRTEFFDGDVECEVVFFGCPVQFKYYYLDGNLMIKSTWVSNLYENGIFYDDTIPNMEDWLIRDGLVGSFNKTNVTGIINILFNCFVEMGLCPPINITKAIEKSIENDGDLL</sequence>
<keyword evidence="3" id="KW-1185">Reference proteome</keyword>
<dbReference type="RefSeq" id="WP_095607989.1">
    <property type="nucleotide sequence ID" value="NZ_LMVN01000002.1"/>
</dbReference>
<evidence type="ECO:0000313" key="1">
    <source>
        <dbReference type="EMBL" id="PAV08089.1"/>
    </source>
</evidence>
<dbReference type="Proteomes" id="UP000246004">
    <property type="component" value="Unassembled WGS sequence"/>
</dbReference>
<evidence type="ECO:0000313" key="4">
    <source>
        <dbReference type="Proteomes" id="UP000246004"/>
    </source>
</evidence>
<name>A0A2A2HF79_9EURY</name>
<gene>
    <name evidence="1" type="ORF">ASJ82_01090</name>
    <name evidence="2" type="ORF">MSCUN_12550</name>
</gene>
<accession>A0A2A2HF79</accession>
<evidence type="ECO:0000313" key="2">
    <source>
        <dbReference type="EMBL" id="PWL07724.1"/>
    </source>
</evidence>
<dbReference type="EMBL" id="LWMS01000044">
    <property type="protein sequence ID" value="PWL07724.1"/>
    <property type="molecule type" value="Genomic_DNA"/>
</dbReference>
<reference evidence="2 4" key="1">
    <citation type="submission" date="2016-04" db="EMBL/GenBank/DDBJ databases">
        <title>Genome sequence of Methanosphaera cuniculi DSM 4103.</title>
        <authorList>
            <person name="Poehlein A."/>
            <person name="Seedorf H."/>
            <person name="Daniel R."/>
        </authorList>
    </citation>
    <scope>NUCLEOTIDE SEQUENCE [LARGE SCALE GENOMIC DNA]</scope>
    <source>
        <strain evidence="2 4">DSM 4103</strain>
    </source>
</reference>